<dbReference type="SUPFAM" id="SSF48452">
    <property type="entry name" value="TPR-like"/>
    <property type="match status" value="1"/>
</dbReference>
<dbReference type="Gene3D" id="1.25.40.10">
    <property type="entry name" value="Tetratricopeptide repeat domain"/>
    <property type="match status" value="2"/>
</dbReference>
<dbReference type="GO" id="GO:0009451">
    <property type="term" value="P:RNA modification"/>
    <property type="evidence" value="ECO:0007669"/>
    <property type="project" value="InterPro"/>
</dbReference>
<dbReference type="Pfam" id="PF13041">
    <property type="entry name" value="PPR_2"/>
    <property type="match status" value="1"/>
</dbReference>
<dbReference type="Pfam" id="PF14432">
    <property type="entry name" value="DYW_deaminase"/>
    <property type="match status" value="1"/>
</dbReference>
<reference evidence="4" key="1">
    <citation type="submission" date="2020-02" db="EMBL/GenBank/DDBJ databases">
        <authorList>
            <person name="Scholz U."/>
            <person name="Mascher M."/>
            <person name="Fiebig A."/>
        </authorList>
    </citation>
    <scope>NUCLEOTIDE SEQUENCE</scope>
</reference>
<dbReference type="OrthoDB" id="185373at2759"/>
<dbReference type="Pfam" id="PF01535">
    <property type="entry name" value="PPR"/>
    <property type="match status" value="5"/>
</dbReference>
<dbReference type="GO" id="GO:0031425">
    <property type="term" value="P:chloroplast RNA processing"/>
    <property type="evidence" value="ECO:0007669"/>
    <property type="project" value="UniProtKB-ARBA"/>
</dbReference>
<name>A0A7I8L352_SPIIN</name>
<feature type="repeat" description="PPR" evidence="2">
    <location>
        <begin position="208"/>
        <end position="242"/>
    </location>
</feature>
<dbReference type="FunFam" id="1.25.40.10:FF:001050">
    <property type="entry name" value="Pentatricopeptide repeat-containing protein At2g33760"/>
    <property type="match status" value="1"/>
</dbReference>
<dbReference type="Proteomes" id="UP000663760">
    <property type="component" value="Chromosome 10"/>
</dbReference>
<dbReference type="Pfam" id="PF20431">
    <property type="entry name" value="E_motif"/>
    <property type="match status" value="1"/>
</dbReference>
<dbReference type="InterPro" id="IPR002885">
    <property type="entry name" value="PPR_rpt"/>
</dbReference>
<dbReference type="NCBIfam" id="TIGR00756">
    <property type="entry name" value="PPR"/>
    <property type="match status" value="4"/>
</dbReference>
<protein>
    <recommendedName>
        <fullName evidence="3">DYW domain-containing protein</fullName>
    </recommendedName>
</protein>
<evidence type="ECO:0000313" key="5">
    <source>
        <dbReference type="Proteomes" id="UP000663760"/>
    </source>
</evidence>
<feature type="domain" description="DYW" evidence="3">
    <location>
        <begin position="526"/>
        <end position="618"/>
    </location>
</feature>
<evidence type="ECO:0000313" key="4">
    <source>
        <dbReference type="EMBL" id="CAA7403665.1"/>
    </source>
</evidence>
<dbReference type="PANTHER" id="PTHR47926:SF452">
    <property type="entry name" value="PENTATRICOPEPTIDE REPEAT-CONTAINING PROTEIN"/>
    <property type="match status" value="1"/>
</dbReference>
<dbReference type="InterPro" id="IPR046960">
    <property type="entry name" value="PPR_At4g14850-like_plant"/>
</dbReference>
<evidence type="ECO:0000256" key="2">
    <source>
        <dbReference type="PROSITE-ProRule" id="PRU00708"/>
    </source>
</evidence>
<keyword evidence="5" id="KW-1185">Reference proteome</keyword>
<dbReference type="InterPro" id="IPR011990">
    <property type="entry name" value="TPR-like_helical_dom_sf"/>
</dbReference>
<dbReference type="PROSITE" id="PS51375">
    <property type="entry name" value="PPR"/>
    <property type="match status" value="4"/>
</dbReference>
<organism evidence="4 5">
    <name type="scientific">Spirodela intermedia</name>
    <name type="common">Intermediate duckweed</name>
    <dbReference type="NCBI Taxonomy" id="51605"/>
    <lineage>
        <taxon>Eukaryota</taxon>
        <taxon>Viridiplantae</taxon>
        <taxon>Streptophyta</taxon>
        <taxon>Embryophyta</taxon>
        <taxon>Tracheophyta</taxon>
        <taxon>Spermatophyta</taxon>
        <taxon>Magnoliopsida</taxon>
        <taxon>Liliopsida</taxon>
        <taxon>Araceae</taxon>
        <taxon>Lemnoideae</taxon>
        <taxon>Spirodela</taxon>
    </lineage>
</organism>
<dbReference type="GO" id="GO:0008270">
    <property type="term" value="F:zinc ion binding"/>
    <property type="evidence" value="ECO:0007669"/>
    <property type="project" value="InterPro"/>
</dbReference>
<dbReference type="FunFam" id="1.25.40.10:FF:000344">
    <property type="entry name" value="Pentatricopeptide repeat-containing protein"/>
    <property type="match status" value="1"/>
</dbReference>
<proteinExistence type="predicted"/>
<feature type="repeat" description="PPR" evidence="2">
    <location>
        <begin position="309"/>
        <end position="343"/>
    </location>
</feature>
<dbReference type="InterPro" id="IPR046848">
    <property type="entry name" value="E_motif"/>
</dbReference>
<dbReference type="InterPro" id="IPR032867">
    <property type="entry name" value="DYW_dom"/>
</dbReference>
<feature type="repeat" description="PPR" evidence="2">
    <location>
        <begin position="278"/>
        <end position="308"/>
    </location>
</feature>
<evidence type="ECO:0000256" key="1">
    <source>
        <dbReference type="ARBA" id="ARBA00022737"/>
    </source>
</evidence>
<dbReference type="FunFam" id="1.25.40.10:FF:000231">
    <property type="entry name" value="Pentatricopeptide repeat-containing protein chloroplastic"/>
    <property type="match status" value="1"/>
</dbReference>
<feature type="repeat" description="PPR" evidence="2">
    <location>
        <begin position="344"/>
        <end position="379"/>
    </location>
</feature>
<gene>
    <name evidence="4" type="ORF">SI8410_10014343</name>
</gene>
<evidence type="ECO:0000259" key="3">
    <source>
        <dbReference type="Pfam" id="PF14432"/>
    </source>
</evidence>
<keyword evidence="1" id="KW-0677">Repeat</keyword>
<sequence length="618" mass="67217">MVSIPISQRPLHGRHLRRLLSSPPAVAIAAAPAEPERPEPTTSAAEAVVSAVWRCRNLRHVRQLHAHAAHSGALAVLPAANKILYAYARHGATADACALFRAMQERDNVSWSVLLGALSKTGDHRSCVTAFRDFLRSGSPADGYTLPAALKSCRSTGDVVSGTAIHQVACKGGVDSNVVVAASLVDMYAKCSLLGDARKVFDGMPRRDLIAWTVMIAGYAEAGSPGESLALFDRMAYEGVLADKVTMVTVTFACAKLGAMSKAEAVHGYVSRRRFPLDVVLGTAMVDMYAKCGSAEAARAVFDRMEDKNVLSWSAMISAYGMHGAGERSLELFSVMLRHGPPPNAVTFVALLYACSHAGLVDEGRRLFYSMARDHGVEPGVKHYTCMVDILGRAGRFREAVQLVEAMPEEKKDEGLWGALLGACRIHRDVPLAETAARRLLELRPQNPGYYVLLSNIYANAGRWEDVARVRGLMGCQRVRKKTPGWAWVEVDGEVHRFGVGDQAHPRKGEVYGLLASLRKRMEAAGYVPDTDFVLHDVDEETKGELLYAHSEKLAIAYGLLAAAEGTTIRVVKNLRVCGDCHAFCKLLSAVAERAIVVRDANRFHHFEEGSCSCGDYW</sequence>
<dbReference type="EMBL" id="LR746273">
    <property type="protein sequence ID" value="CAA7403665.1"/>
    <property type="molecule type" value="Genomic_DNA"/>
</dbReference>
<dbReference type="PANTHER" id="PTHR47926">
    <property type="entry name" value="PENTATRICOPEPTIDE REPEAT-CONTAINING PROTEIN"/>
    <property type="match status" value="1"/>
</dbReference>
<dbReference type="AlphaFoldDB" id="A0A7I8L352"/>
<accession>A0A7I8L352</accession>
<dbReference type="GO" id="GO:0003723">
    <property type="term" value="F:RNA binding"/>
    <property type="evidence" value="ECO:0007669"/>
    <property type="project" value="InterPro"/>
</dbReference>